<dbReference type="GO" id="GO:0004798">
    <property type="term" value="F:dTMP kinase activity"/>
    <property type="evidence" value="ECO:0007669"/>
    <property type="project" value="UniProtKB-UniRule"/>
</dbReference>
<reference evidence="14 15" key="1">
    <citation type="submission" date="2015-11" db="EMBL/GenBank/DDBJ databases">
        <authorList>
            <person name="Varghese N."/>
        </authorList>
    </citation>
    <scope>NUCLEOTIDE SEQUENCE [LARGE SCALE GENOMIC DNA]</scope>
    <source>
        <strain evidence="14 15">JGI-24</strain>
    </source>
</reference>
<dbReference type="GO" id="GO:0006235">
    <property type="term" value="P:dTTP biosynthetic process"/>
    <property type="evidence" value="ECO:0007669"/>
    <property type="project" value="UniProtKB-UniRule"/>
</dbReference>
<dbReference type="RefSeq" id="WP_072150337.1">
    <property type="nucleotide sequence ID" value="NZ_CZVU01000035.1"/>
</dbReference>
<organism evidence="14 15">
    <name type="scientific">Kryptobacter tengchongensis</name>
    <dbReference type="NCBI Taxonomy" id="1643429"/>
    <lineage>
        <taxon>Bacteria</taxon>
        <taxon>Pseudomonadati</taxon>
        <taxon>Candidatus Kryptoniota</taxon>
        <taxon>Candidatus Kryptobacter</taxon>
    </lineage>
</organism>
<evidence type="ECO:0000256" key="2">
    <source>
        <dbReference type="ARBA" id="ARBA00012980"/>
    </source>
</evidence>
<dbReference type="InterPro" id="IPR027417">
    <property type="entry name" value="P-loop_NTPase"/>
</dbReference>
<evidence type="ECO:0000256" key="5">
    <source>
        <dbReference type="ARBA" id="ARBA00022727"/>
    </source>
</evidence>
<dbReference type="InterPro" id="IPR018094">
    <property type="entry name" value="Thymidylate_kinase"/>
</dbReference>
<dbReference type="Proteomes" id="UP000243065">
    <property type="component" value="Unassembled WGS sequence"/>
</dbReference>
<keyword evidence="7 12" id="KW-0418">Kinase</keyword>
<dbReference type="Pfam" id="PF02223">
    <property type="entry name" value="Thymidylate_kin"/>
    <property type="match status" value="1"/>
</dbReference>
<comment type="similarity">
    <text evidence="1 12">Belongs to the thymidylate kinase family.</text>
</comment>
<dbReference type="EMBL" id="CZVU01000035">
    <property type="protein sequence ID" value="CUT01312.1"/>
    <property type="molecule type" value="Genomic_DNA"/>
</dbReference>
<accession>A0A656D8Q3</accession>
<keyword evidence="8 12" id="KW-0067">ATP-binding</keyword>
<dbReference type="CDD" id="cd01672">
    <property type="entry name" value="TMPK"/>
    <property type="match status" value="1"/>
</dbReference>
<dbReference type="OrthoDB" id="9774907at2"/>
<dbReference type="AlphaFoldDB" id="A0A656D8Q3"/>
<keyword evidence="5 12" id="KW-0545">Nucleotide biosynthesis</keyword>
<keyword evidence="15" id="KW-1185">Reference proteome</keyword>
<evidence type="ECO:0000256" key="12">
    <source>
        <dbReference type="HAMAP-Rule" id="MF_00165"/>
    </source>
</evidence>
<sequence length="207" mass="23903">MFITFEGLDLCGKTTQAEILIQKLKNSGFDITFVREPGGTRISELIRNILLDSQNKEMDPITELFLFSASRAQLVREVIIPSLNSGKIVICDRFYDSTLAYQGYGRGIEIEKIKIINELASSGLVPDLTFLIDIPVEEIYRRRKEKYGDLDRMENSGLEFYKRVKHGYLEIAKSSDRFIIIDGMKKIDEISEQIWYIVFEKLKMKAK</sequence>
<protein>
    <recommendedName>
        <fullName evidence="3 12">Thymidylate kinase</fullName>
        <ecNumber evidence="2 12">2.7.4.9</ecNumber>
    </recommendedName>
    <alternativeName>
        <fullName evidence="9 12">dTMP kinase</fullName>
    </alternativeName>
</protein>
<gene>
    <name evidence="12" type="primary">tmk</name>
    <name evidence="14" type="ORF">JGI24_00919</name>
</gene>
<name>A0A656D8Q3_KRYT1</name>
<dbReference type="PROSITE" id="PS01331">
    <property type="entry name" value="THYMIDYLATE_KINASE"/>
    <property type="match status" value="1"/>
</dbReference>
<dbReference type="HAMAP" id="MF_00165">
    <property type="entry name" value="Thymidylate_kinase"/>
    <property type="match status" value="1"/>
</dbReference>
<dbReference type="InterPro" id="IPR018095">
    <property type="entry name" value="Thymidylate_kin_CS"/>
</dbReference>
<dbReference type="SUPFAM" id="SSF52540">
    <property type="entry name" value="P-loop containing nucleoside triphosphate hydrolases"/>
    <property type="match status" value="1"/>
</dbReference>
<dbReference type="PANTHER" id="PTHR10344:SF4">
    <property type="entry name" value="UMP-CMP KINASE 2, MITOCHONDRIAL"/>
    <property type="match status" value="1"/>
</dbReference>
<dbReference type="InterPro" id="IPR039430">
    <property type="entry name" value="Thymidylate_kin-like_dom"/>
</dbReference>
<comment type="function">
    <text evidence="11 12">Phosphorylation of dTMP to form dTDP in both de novo and salvage pathways of dTTP synthesis.</text>
</comment>
<dbReference type="GO" id="GO:0006233">
    <property type="term" value="P:dTDP biosynthetic process"/>
    <property type="evidence" value="ECO:0007669"/>
    <property type="project" value="InterPro"/>
</dbReference>
<feature type="domain" description="Thymidylate kinase-like" evidence="13">
    <location>
        <begin position="5"/>
        <end position="194"/>
    </location>
</feature>
<evidence type="ECO:0000259" key="13">
    <source>
        <dbReference type="Pfam" id="PF02223"/>
    </source>
</evidence>
<dbReference type="PANTHER" id="PTHR10344">
    <property type="entry name" value="THYMIDYLATE KINASE"/>
    <property type="match status" value="1"/>
</dbReference>
<evidence type="ECO:0000256" key="11">
    <source>
        <dbReference type="ARBA" id="ARBA00057735"/>
    </source>
</evidence>
<evidence type="ECO:0000256" key="3">
    <source>
        <dbReference type="ARBA" id="ARBA00017144"/>
    </source>
</evidence>
<evidence type="ECO:0000313" key="15">
    <source>
        <dbReference type="Proteomes" id="UP000243065"/>
    </source>
</evidence>
<evidence type="ECO:0000313" key="14">
    <source>
        <dbReference type="EMBL" id="CUT01312.1"/>
    </source>
</evidence>
<dbReference type="EC" id="2.7.4.9" evidence="2 12"/>
<evidence type="ECO:0000256" key="6">
    <source>
        <dbReference type="ARBA" id="ARBA00022741"/>
    </source>
</evidence>
<dbReference type="GO" id="GO:0005524">
    <property type="term" value="F:ATP binding"/>
    <property type="evidence" value="ECO:0007669"/>
    <property type="project" value="UniProtKB-UniRule"/>
</dbReference>
<evidence type="ECO:0000256" key="10">
    <source>
        <dbReference type="ARBA" id="ARBA00048743"/>
    </source>
</evidence>
<dbReference type="GO" id="GO:0006227">
    <property type="term" value="P:dUDP biosynthetic process"/>
    <property type="evidence" value="ECO:0007669"/>
    <property type="project" value="TreeGrafter"/>
</dbReference>
<dbReference type="Gene3D" id="3.40.50.300">
    <property type="entry name" value="P-loop containing nucleotide triphosphate hydrolases"/>
    <property type="match status" value="1"/>
</dbReference>
<keyword evidence="6 12" id="KW-0547">Nucleotide-binding</keyword>
<comment type="caution">
    <text evidence="12">Lacks conserved residue(s) required for the propagation of feature annotation.</text>
</comment>
<proteinExistence type="inferred from homology"/>
<evidence type="ECO:0000256" key="7">
    <source>
        <dbReference type="ARBA" id="ARBA00022777"/>
    </source>
</evidence>
<keyword evidence="4 12" id="KW-0808">Transferase</keyword>
<comment type="catalytic activity">
    <reaction evidence="10 12">
        <text>dTMP + ATP = dTDP + ADP</text>
        <dbReference type="Rhea" id="RHEA:13517"/>
        <dbReference type="ChEBI" id="CHEBI:30616"/>
        <dbReference type="ChEBI" id="CHEBI:58369"/>
        <dbReference type="ChEBI" id="CHEBI:63528"/>
        <dbReference type="ChEBI" id="CHEBI:456216"/>
        <dbReference type="EC" id="2.7.4.9"/>
    </reaction>
</comment>
<evidence type="ECO:0000256" key="9">
    <source>
        <dbReference type="ARBA" id="ARBA00029962"/>
    </source>
</evidence>
<dbReference type="NCBIfam" id="TIGR00041">
    <property type="entry name" value="DTMP_kinase"/>
    <property type="match status" value="1"/>
</dbReference>
<evidence type="ECO:0000256" key="1">
    <source>
        <dbReference type="ARBA" id="ARBA00009776"/>
    </source>
</evidence>
<dbReference type="GO" id="GO:0005829">
    <property type="term" value="C:cytosol"/>
    <property type="evidence" value="ECO:0007669"/>
    <property type="project" value="TreeGrafter"/>
</dbReference>
<evidence type="ECO:0000256" key="4">
    <source>
        <dbReference type="ARBA" id="ARBA00022679"/>
    </source>
</evidence>
<evidence type="ECO:0000256" key="8">
    <source>
        <dbReference type="ARBA" id="ARBA00022840"/>
    </source>
</evidence>
<dbReference type="FunFam" id="3.40.50.300:FF:000225">
    <property type="entry name" value="Thymidylate kinase"/>
    <property type="match status" value="1"/>
</dbReference>